<proteinExistence type="predicted"/>
<dbReference type="InterPro" id="IPR024311">
    <property type="entry name" value="Lipocalin-like"/>
</dbReference>
<dbReference type="Pfam" id="PF13648">
    <property type="entry name" value="Lipocalin_4"/>
    <property type="match status" value="1"/>
</dbReference>
<reference evidence="4" key="1">
    <citation type="submission" date="2019-09" db="EMBL/GenBank/DDBJ databases">
        <title>Distinct polysaccharide growth profiles of human intestinal Prevotella copri isolates.</title>
        <authorList>
            <person name="Fehlner-Peach H."/>
            <person name="Magnabosco C."/>
            <person name="Raghavan V."/>
            <person name="Scher J.U."/>
            <person name="Tett A."/>
            <person name="Cox L.M."/>
            <person name="Gottsegen C."/>
            <person name="Watters A."/>
            <person name="Wiltshire- Gordon J.D."/>
            <person name="Segata N."/>
            <person name="Bonneau R."/>
            <person name="Littman D.R."/>
        </authorList>
    </citation>
    <scope>NUCLEOTIDE SEQUENCE [LARGE SCALE GENOMIC DNA]</scope>
    <source>
        <strain evidence="4">iA624</strain>
    </source>
</reference>
<feature type="signal peptide" evidence="1">
    <location>
        <begin position="1"/>
        <end position="21"/>
    </location>
</feature>
<dbReference type="EMBL" id="VZBP01000013">
    <property type="protein sequence ID" value="MQO08304.1"/>
    <property type="molecule type" value="Genomic_DNA"/>
</dbReference>
<evidence type="ECO:0000313" key="3">
    <source>
        <dbReference type="EMBL" id="MQO08304.1"/>
    </source>
</evidence>
<dbReference type="Proteomes" id="UP000405805">
    <property type="component" value="Unassembled WGS sequence"/>
</dbReference>
<evidence type="ECO:0000313" key="4">
    <source>
        <dbReference type="Proteomes" id="UP000405805"/>
    </source>
</evidence>
<feature type="domain" description="Lipocalin-like" evidence="2">
    <location>
        <begin position="42"/>
        <end position="106"/>
    </location>
</feature>
<evidence type="ECO:0000256" key="1">
    <source>
        <dbReference type="SAM" id="SignalP"/>
    </source>
</evidence>
<evidence type="ECO:0000259" key="2">
    <source>
        <dbReference type="Pfam" id="PF13648"/>
    </source>
</evidence>
<gene>
    <name evidence="3" type="ORF">F7D57_00915</name>
</gene>
<keyword evidence="1" id="KW-0732">Signal</keyword>
<feature type="chain" id="PRO_5041704131" evidence="1">
    <location>
        <begin position="22"/>
        <end position="163"/>
    </location>
</feature>
<protein>
    <submittedName>
        <fullName evidence="3">Lipocalin family protein</fullName>
    </submittedName>
</protein>
<organism evidence="3 4">
    <name type="scientific">Segatella copri</name>
    <dbReference type="NCBI Taxonomy" id="165179"/>
    <lineage>
        <taxon>Bacteria</taxon>
        <taxon>Pseudomonadati</taxon>
        <taxon>Bacteroidota</taxon>
        <taxon>Bacteroidia</taxon>
        <taxon>Bacteroidales</taxon>
        <taxon>Prevotellaceae</taxon>
        <taxon>Segatella</taxon>
    </lineage>
</organism>
<name>A0AA90VDL7_9BACT</name>
<comment type="caution">
    <text evidence="3">The sequence shown here is derived from an EMBL/GenBank/DDBJ whole genome shotgun (WGS) entry which is preliminary data.</text>
</comment>
<sequence>MKYLKKLFTLLVIALFACGFAACSSDDEEPEEPALEVTPANLHGTWKLVEWNNGEQVPEGTYCYIVFNRKEQTFEMYQKFDSMYGRHITGSFAIKNNPYQGYIISGSYDYGMGDWNQSYLVTRLLASGSMIWTGKDDATDVCRYERCSEVPAEVIKESKDFSE</sequence>
<dbReference type="PROSITE" id="PS51257">
    <property type="entry name" value="PROKAR_LIPOPROTEIN"/>
    <property type="match status" value="1"/>
</dbReference>
<dbReference type="AlphaFoldDB" id="A0AA90VDL7"/>
<accession>A0AA90VDL7</accession>